<dbReference type="RefSeq" id="WP_141864719.1">
    <property type="nucleotide sequence ID" value="NZ_BAABAN010000016.1"/>
</dbReference>
<name>A0A543ANU4_9MICC</name>
<proteinExistence type="predicted"/>
<evidence type="ECO:0000313" key="3">
    <source>
        <dbReference type="Proteomes" id="UP000319746"/>
    </source>
</evidence>
<accession>A0A543ANU4</accession>
<protein>
    <submittedName>
        <fullName evidence="2">Uncharacterized protein</fullName>
    </submittedName>
</protein>
<keyword evidence="1" id="KW-0812">Transmembrane</keyword>
<feature type="transmembrane region" description="Helical" evidence="1">
    <location>
        <begin position="117"/>
        <end position="140"/>
    </location>
</feature>
<feature type="transmembrane region" description="Helical" evidence="1">
    <location>
        <begin position="93"/>
        <end position="111"/>
    </location>
</feature>
<gene>
    <name evidence="2" type="ORF">FB556_0696</name>
</gene>
<dbReference type="AlphaFoldDB" id="A0A543ANU4"/>
<evidence type="ECO:0000313" key="2">
    <source>
        <dbReference type="EMBL" id="TQL74239.1"/>
    </source>
</evidence>
<feature type="transmembrane region" description="Helical" evidence="1">
    <location>
        <begin position="12"/>
        <end position="37"/>
    </location>
</feature>
<sequence length="155" mass="16446">MSSKGPKSGGPIGIVVVFTVITLGLAWAFKCLLTVFIDAEKHEQMQSVLTNVATIGGIISGLSLAGFTFLLASTPGVRALIKKHGRLAHWMFLTVYSLTVLSCLACAFTSGMENFQLMVIVASVSAALMITGTVLTVLLINSIAGWEDREEILAN</sequence>
<reference evidence="2 3" key="1">
    <citation type="submission" date="2019-06" db="EMBL/GenBank/DDBJ databases">
        <title>Sequencing the genomes of 1000 actinobacteria strains.</title>
        <authorList>
            <person name="Klenk H.-P."/>
        </authorList>
    </citation>
    <scope>NUCLEOTIDE SEQUENCE [LARGE SCALE GENOMIC DNA]</scope>
    <source>
        <strain evidence="2 3">DSM 24083</strain>
    </source>
</reference>
<evidence type="ECO:0000256" key="1">
    <source>
        <dbReference type="SAM" id="Phobius"/>
    </source>
</evidence>
<dbReference type="EMBL" id="VFOU01000001">
    <property type="protein sequence ID" value="TQL74239.1"/>
    <property type="molecule type" value="Genomic_DNA"/>
</dbReference>
<keyword evidence="1" id="KW-0472">Membrane</keyword>
<organism evidence="2 3">
    <name type="scientific">Enteractinococcus coprophilus</name>
    <dbReference type="NCBI Taxonomy" id="1027633"/>
    <lineage>
        <taxon>Bacteria</taxon>
        <taxon>Bacillati</taxon>
        <taxon>Actinomycetota</taxon>
        <taxon>Actinomycetes</taxon>
        <taxon>Micrococcales</taxon>
        <taxon>Micrococcaceae</taxon>
    </lineage>
</organism>
<comment type="caution">
    <text evidence="2">The sequence shown here is derived from an EMBL/GenBank/DDBJ whole genome shotgun (WGS) entry which is preliminary data.</text>
</comment>
<keyword evidence="3" id="KW-1185">Reference proteome</keyword>
<dbReference type="Proteomes" id="UP000319746">
    <property type="component" value="Unassembled WGS sequence"/>
</dbReference>
<feature type="transmembrane region" description="Helical" evidence="1">
    <location>
        <begin position="49"/>
        <end position="72"/>
    </location>
</feature>
<keyword evidence="1" id="KW-1133">Transmembrane helix</keyword>